<accession>A0A931GTT1</accession>
<keyword evidence="6 11" id="KW-0547">Nucleotide-binding</keyword>
<evidence type="ECO:0000313" key="15">
    <source>
        <dbReference type="Proteomes" id="UP000614047"/>
    </source>
</evidence>
<dbReference type="InterPro" id="IPR003593">
    <property type="entry name" value="AAA+_ATPase"/>
</dbReference>
<feature type="compositionally biased region" description="Low complexity" evidence="12">
    <location>
        <begin position="488"/>
        <end position="497"/>
    </location>
</feature>
<comment type="caution">
    <text evidence="14">The sequence shown here is derived from an EMBL/GenBank/DDBJ whole genome shotgun (WGS) entry which is preliminary data.</text>
</comment>
<evidence type="ECO:0000256" key="2">
    <source>
        <dbReference type="ARBA" id="ARBA00022679"/>
    </source>
</evidence>
<feature type="compositionally biased region" description="Gly residues" evidence="12">
    <location>
        <begin position="588"/>
        <end position="616"/>
    </location>
</feature>
<dbReference type="AlphaFoldDB" id="A0A931GTT1"/>
<feature type="compositionally biased region" description="Low complexity" evidence="12">
    <location>
        <begin position="464"/>
        <end position="480"/>
    </location>
</feature>
<evidence type="ECO:0000256" key="9">
    <source>
        <dbReference type="ARBA" id="ARBA00022932"/>
    </source>
</evidence>
<dbReference type="PANTHER" id="PTHR11669:SF0">
    <property type="entry name" value="PROTEIN STICHEL-LIKE 2"/>
    <property type="match status" value="1"/>
</dbReference>
<dbReference type="GO" id="GO:0005524">
    <property type="term" value="F:ATP binding"/>
    <property type="evidence" value="ECO:0007669"/>
    <property type="project" value="UniProtKB-KW"/>
</dbReference>
<dbReference type="FunFam" id="3.40.50.300:FF:000014">
    <property type="entry name" value="DNA polymerase III subunit gamma/tau"/>
    <property type="match status" value="1"/>
</dbReference>
<dbReference type="GO" id="GO:0003677">
    <property type="term" value="F:DNA binding"/>
    <property type="evidence" value="ECO:0007669"/>
    <property type="project" value="InterPro"/>
</dbReference>
<dbReference type="Gene3D" id="1.20.272.10">
    <property type="match status" value="1"/>
</dbReference>
<evidence type="ECO:0000256" key="1">
    <source>
        <dbReference type="ARBA" id="ARBA00006360"/>
    </source>
</evidence>
<dbReference type="GO" id="GO:0046872">
    <property type="term" value="F:metal ion binding"/>
    <property type="evidence" value="ECO:0007669"/>
    <property type="project" value="UniProtKB-KW"/>
</dbReference>
<dbReference type="GO" id="GO:0006261">
    <property type="term" value="P:DNA-templated DNA replication"/>
    <property type="evidence" value="ECO:0007669"/>
    <property type="project" value="TreeGrafter"/>
</dbReference>
<evidence type="ECO:0000256" key="7">
    <source>
        <dbReference type="ARBA" id="ARBA00022833"/>
    </source>
</evidence>
<reference evidence="14" key="1">
    <citation type="submission" date="2020-11" db="EMBL/GenBank/DDBJ databases">
        <title>Sequencing the genomes of 1000 actinobacteria strains.</title>
        <authorList>
            <person name="Klenk H.-P."/>
        </authorList>
    </citation>
    <scope>NUCLEOTIDE SEQUENCE</scope>
    <source>
        <strain evidence="14">DSM 43175</strain>
    </source>
</reference>
<name>A0A931GTT1_9ACTN</name>
<evidence type="ECO:0000259" key="13">
    <source>
        <dbReference type="SMART" id="SM00382"/>
    </source>
</evidence>
<feature type="compositionally biased region" description="Low complexity" evidence="12">
    <location>
        <begin position="639"/>
        <end position="657"/>
    </location>
</feature>
<dbReference type="CDD" id="cd18137">
    <property type="entry name" value="HLD_clamp_pol_III_gamma_tau"/>
    <property type="match status" value="1"/>
</dbReference>
<dbReference type="InterPro" id="IPR022754">
    <property type="entry name" value="DNA_pol_III_gamma-3"/>
</dbReference>
<dbReference type="InterPro" id="IPR050238">
    <property type="entry name" value="DNA_Rep/Repair_Clamp_Loader"/>
</dbReference>
<dbReference type="EMBL" id="JADOUA010000001">
    <property type="protein sequence ID" value="MBG6092374.1"/>
    <property type="molecule type" value="Genomic_DNA"/>
</dbReference>
<feature type="region of interest" description="Disordered" evidence="12">
    <location>
        <begin position="389"/>
        <end position="497"/>
    </location>
</feature>
<organism evidence="14 15">
    <name type="scientific">Actinomadura viridis</name>
    <dbReference type="NCBI Taxonomy" id="58110"/>
    <lineage>
        <taxon>Bacteria</taxon>
        <taxon>Bacillati</taxon>
        <taxon>Actinomycetota</taxon>
        <taxon>Actinomycetes</taxon>
        <taxon>Streptosporangiales</taxon>
        <taxon>Thermomonosporaceae</taxon>
        <taxon>Actinomadura</taxon>
    </lineage>
</organism>
<dbReference type="SMART" id="SM00382">
    <property type="entry name" value="AAA"/>
    <property type="match status" value="1"/>
</dbReference>
<dbReference type="GO" id="GO:0003887">
    <property type="term" value="F:DNA-directed DNA polymerase activity"/>
    <property type="evidence" value="ECO:0007669"/>
    <property type="project" value="UniProtKB-KW"/>
</dbReference>
<dbReference type="SUPFAM" id="SSF52540">
    <property type="entry name" value="P-loop containing nucleoside triphosphate hydrolases"/>
    <property type="match status" value="1"/>
</dbReference>
<feature type="region of interest" description="Disordered" evidence="12">
    <location>
        <begin position="581"/>
        <end position="731"/>
    </location>
</feature>
<dbReference type="Proteomes" id="UP000614047">
    <property type="component" value="Unassembled WGS sequence"/>
</dbReference>
<proteinExistence type="inferred from homology"/>
<evidence type="ECO:0000256" key="10">
    <source>
        <dbReference type="ARBA" id="ARBA00049244"/>
    </source>
</evidence>
<evidence type="ECO:0000256" key="11">
    <source>
        <dbReference type="RuleBase" id="RU364063"/>
    </source>
</evidence>
<dbReference type="Gene3D" id="3.40.50.300">
    <property type="entry name" value="P-loop containing nucleotide triphosphate hydrolases"/>
    <property type="match status" value="1"/>
</dbReference>
<evidence type="ECO:0000256" key="8">
    <source>
        <dbReference type="ARBA" id="ARBA00022840"/>
    </source>
</evidence>
<gene>
    <name evidence="11" type="primary">dnaX</name>
    <name evidence="14" type="ORF">IW256_006487</name>
</gene>
<evidence type="ECO:0000256" key="12">
    <source>
        <dbReference type="SAM" id="MobiDB-lite"/>
    </source>
</evidence>
<keyword evidence="4 11" id="KW-0235">DNA replication</keyword>
<dbReference type="Gene3D" id="1.10.8.60">
    <property type="match status" value="1"/>
</dbReference>
<dbReference type="InterPro" id="IPR008921">
    <property type="entry name" value="DNA_pol3_clamp-load_cplx_C"/>
</dbReference>
<dbReference type="RefSeq" id="WP_197014567.1">
    <property type="nucleotide sequence ID" value="NZ_BAABES010000012.1"/>
</dbReference>
<keyword evidence="5" id="KW-0479">Metal-binding</keyword>
<comment type="catalytic activity">
    <reaction evidence="10 11">
        <text>DNA(n) + a 2'-deoxyribonucleoside 5'-triphosphate = DNA(n+1) + diphosphate</text>
        <dbReference type="Rhea" id="RHEA:22508"/>
        <dbReference type="Rhea" id="RHEA-COMP:17339"/>
        <dbReference type="Rhea" id="RHEA-COMP:17340"/>
        <dbReference type="ChEBI" id="CHEBI:33019"/>
        <dbReference type="ChEBI" id="CHEBI:61560"/>
        <dbReference type="ChEBI" id="CHEBI:173112"/>
        <dbReference type="EC" id="2.7.7.7"/>
    </reaction>
</comment>
<dbReference type="InterPro" id="IPR027417">
    <property type="entry name" value="P-loop_NTPase"/>
</dbReference>
<feature type="compositionally biased region" description="Acidic residues" evidence="12">
    <location>
        <begin position="687"/>
        <end position="707"/>
    </location>
</feature>
<protein>
    <recommendedName>
        <fullName evidence="11">DNA polymerase III subunit gamma/tau</fullName>
        <ecNumber evidence="11">2.7.7.7</ecNumber>
    </recommendedName>
</protein>
<dbReference type="CDD" id="cd00009">
    <property type="entry name" value="AAA"/>
    <property type="match status" value="1"/>
</dbReference>
<dbReference type="SUPFAM" id="SSF48019">
    <property type="entry name" value="post-AAA+ oligomerization domain-like"/>
    <property type="match status" value="1"/>
</dbReference>
<feature type="domain" description="AAA+ ATPase" evidence="13">
    <location>
        <begin position="36"/>
        <end position="180"/>
    </location>
</feature>
<dbReference type="Pfam" id="PF12169">
    <property type="entry name" value="DNA_pol3_gamma3"/>
    <property type="match status" value="1"/>
</dbReference>
<dbReference type="PANTHER" id="PTHR11669">
    <property type="entry name" value="REPLICATION FACTOR C / DNA POLYMERASE III GAMMA-TAU SUBUNIT"/>
    <property type="match status" value="1"/>
</dbReference>
<feature type="compositionally biased region" description="Low complexity" evidence="12">
    <location>
        <begin position="389"/>
        <end position="413"/>
    </location>
</feature>
<evidence type="ECO:0000256" key="4">
    <source>
        <dbReference type="ARBA" id="ARBA00022705"/>
    </source>
</evidence>
<dbReference type="NCBIfam" id="TIGR02397">
    <property type="entry name" value="dnaX_nterm"/>
    <property type="match status" value="1"/>
</dbReference>
<feature type="compositionally biased region" description="Low complexity" evidence="12">
    <location>
        <begin position="617"/>
        <end position="627"/>
    </location>
</feature>
<feature type="compositionally biased region" description="Pro residues" evidence="12">
    <location>
        <begin position="414"/>
        <end position="432"/>
    </location>
</feature>
<sequence length="731" mass="76593">MSLALYRKYRPATFAELKGQEHVAEPLQQALRNGRINHAYLFSGPRGCGKTSSARILARSLNCEKGPTPDPCGTCDSCVALGPTGTGHIDVIEIDAASHGGVDDARDLRERAFFAPVSARFKVYIIDEAHMVTREGFNALLKLVEEPPPHLKFVFATTEPEKVIGTIRSRTHHYPFRLIPPGVLQDLVEEILRAEDVPYEESALPLAVRAGAGSARDTLSILDQLLAGSDEKGITYARAVSLLGYTDAALLDEVIGAFAARDGGAVFAAIDRVVESGQDPRRFTADLLERVRDLVILSNVPEAGGSGLLNVPPDELEQMRRQAGSLGPGELARAADLLHTGLTEMRGATSPRLLLELICARILLPAAYEDEASLFARLDRLERQAAQGFPAAPAPGASGASGGPAPAFQAAPQPSAPQPPSPQPPQPSPAPVPAVQDERRDQRPPQAAEPEERPRHQAPPEPQNRPQAQNRPQTQAQAPARPAPSAPPQAAQAPVQAAAGGADVSAVQRVWPDIVEAVKHKSKVAWVMIQGVHPVSLDHNLLTLAFEAEGARTRFASSGRDVVLRQVLKERMGVDWRIDTVLGTGAPAPGGRGGRPGGRPGPGGGGYGGAGSGTGPSAGFAGASTPAAPRPGGGPQPGGRPDQPGTPSGPSGRTGAGQDTARTGAAWQDDDPGPPPPDEPPPPPEPEPMDESDEVDPEGDADADGTEAEAGGMALIQRELGGQIIREFDNS</sequence>
<keyword evidence="2 11" id="KW-0808">Transferase</keyword>
<evidence type="ECO:0000313" key="14">
    <source>
        <dbReference type="EMBL" id="MBG6092374.1"/>
    </source>
</evidence>
<evidence type="ECO:0000256" key="6">
    <source>
        <dbReference type="ARBA" id="ARBA00022741"/>
    </source>
</evidence>
<dbReference type="Pfam" id="PF22608">
    <property type="entry name" value="DNAX_ATPase_lid"/>
    <property type="match status" value="1"/>
</dbReference>
<dbReference type="InterPro" id="IPR045085">
    <property type="entry name" value="HLD_clamp_pol_III_gamma_tau"/>
</dbReference>
<dbReference type="Pfam" id="PF13177">
    <property type="entry name" value="DNA_pol3_delta2"/>
    <property type="match status" value="1"/>
</dbReference>
<keyword evidence="9 11" id="KW-0239">DNA-directed DNA polymerase</keyword>
<dbReference type="NCBIfam" id="NF005846">
    <property type="entry name" value="PRK07764.1-6"/>
    <property type="match status" value="1"/>
</dbReference>
<dbReference type="GO" id="GO:0009360">
    <property type="term" value="C:DNA polymerase III complex"/>
    <property type="evidence" value="ECO:0007669"/>
    <property type="project" value="InterPro"/>
</dbReference>
<keyword evidence="8 11" id="KW-0067">ATP-binding</keyword>
<feature type="compositionally biased region" description="Pro residues" evidence="12">
    <location>
        <begin position="673"/>
        <end position="686"/>
    </location>
</feature>
<comment type="subunit">
    <text evidence="11">DNA polymerase III contains a core (composed of alpha, epsilon and theta chains) that associates with a tau subunit. This core dimerizes to form the POLIII' complex. PolIII' associates with the gamma complex (composed of gamma, delta, delta', psi and chi chains) and with the beta chain to form the complete DNA polymerase III complex.</text>
</comment>
<dbReference type="EC" id="2.7.7.7" evidence="11"/>
<comment type="similarity">
    <text evidence="1 11">Belongs to the DnaX/STICHEL family.</text>
</comment>
<keyword evidence="15" id="KW-1185">Reference proteome</keyword>
<comment type="function">
    <text evidence="11">DNA polymerase III is a complex, multichain enzyme responsible for most of the replicative synthesis in bacteria. This DNA polymerase also exhibits 3' to 5' exonuclease activity.</text>
</comment>
<keyword evidence="3 11" id="KW-0548">Nucleotidyltransferase</keyword>
<dbReference type="InterPro" id="IPR012763">
    <property type="entry name" value="DNA_pol_III_sug/sutau_N"/>
</dbReference>
<evidence type="ECO:0000256" key="5">
    <source>
        <dbReference type="ARBA" id="ARBA00022723"/>
    </source>
</evidence>
<keyword evidence="7" id="KW-0862">Zinc</keyword>
<evidence type="ECO:0000256" key="3">
    <source>
        <dbReference type="ARBA" id="ARBA00022695"/>
    </source>
</evidence>